<name>A0A7W8GG30_9DEIO</name>
<dbReference type="Proteomes" id="UP000525389">
    <property type="component" value="Unassembled WGS sequence"/>
</dbReference>
<feature type="transmembrane region" description="Helical" evidence="1">
    <location>
        <begin position="66"/>
        <end position="88"/>
    </location>
</feature>
<dbReference type="RefSeq" id="WP_184028841.1">
    <property type="nucleotide sequence ID" value="NZ_JACHFN010000007.1"/>
</dbReference>
<evidence type="ECO:0000313" key="3">
    <source>
        <dbReference type="Proteomes" id="UP000525389"/>
    </source>
</evidence>
<keyword evidence="3" id="KW-1185">Reference proteome</keyword>
<dbReference type="AlphaFoldDB" id="A0A7W8GG30"/>
<gene>
    <name evidence="2" type="ORF">HNQ09_002132</name>
</gene>
<keyword evidence="1" id="KW-0812">Transmembrane</keyword>
<organism evidence="2 3">
    <name type="scientific">Deinococcus budaensis</name>
    <dbReference type="NCBI Taxonomy" id="1665626"/>
    <lineage>
        <taxon>Bacteria</taxon>
        <taxon>Thermotogati</taxon>
        <taxon>Deinococcota</taxon>
        <taxon>Deinococci</taxon>
        <taxon>Deinococcales</taxon>
        <taxon>Deinococcaceae</taxon>
        <taxon>Deinococcus</taxon>
    </lineage>
</organism>
<protein>
    <submittedName>
        <fullName evidence="2">NADH:ubiquinone oxidoreductase subunit K</fullName>
    </submittedName>
</protein>
<dbReference type="EMBL" id="JACHFN010000007">
    <property type="protein sequence ID" value="MBB5234689.1"/>
    <property type="molecule type" value="Genomic_DNA"/>
</dbReference>
<reference evidence="2 3" key="1">
    <citation type="submission" date="2020-08" db="EMBL/GenBank/DDBJ databases">
        <title>Genomic Encyclopedia of Type Strains, Phase IV (KMG-IV): sequencing the most valuable type-strain genomes for metagenomic binning, comparative biology and taxonomic classification.</title>
        <authorList>
            <person name="Goeker M."/>
        </authorList>
    </citation>
    <scope>NUCLEOTIDE SEQUENCE [LARGE SCALE GENOMIC DNA]</scope>
    <source>
        <strain evidence="2 3">DSM 101791</strain>
    </source>
</reference>
<keyword evidence="1" id="KW-1133">Transmembrane helix</keyword>
<accession>A0A7W8GG30</accession>
<sequence length="158" mass="16620">MLTPVVIWWLFALGLAALSLLRPAAARYVLAAFMLVMSGVNVYVGVTDPGSYVTFGGSSPVPLYAWFFHSVVGLAPAAFVLALAVFEAGVGLALLGRTAWVRWGAVLGALFALAIVPLGVLTSGNLAFALALLLLLARPFSRSLLDVWTGARRHLPVA</sequence>
<evidence type="ECO:0000256" key="1">
    <source>
        <dbReference type="SAM" id="Phobius"/>
    </source>
</evidence>
<keyword evidence="2" id="KW-0830">Ubiquinone</keyword>
<feature type="transmembrane region" description="Helical" evidence="1">
    <location>
        <begin position="28"/>
        <end position="46"/>
    </location>
</feature>
<comment type="caution">
    <text evidence="2">The sequence shown here is derived from an EMBL/GenBank/DDBJ whole genome shotgun (WGS) entry which is preliminary data.</text>
</comment>
<proteinExistence type="predicted"/>
<keyword evidence="1" id="KW-0472">Membrane</keyword>
<feature type="transmembrane region" description="Helical" evidence="1">
    <location>
        <begin position="6"/>
        <end position="21"/>
    </location>
</feature>
<feature type="transmembrane region" description="Helical" evidence="1">
    <location>
        <begin position="126"/>
        <end position="145"/>
    </location>
</feature>
<evidence type="ECO:0000313" key="2">
    <source>
        <dbReference type="EMBL" id="MBB5234689.1"/>
    </source>
</evidence>